<reference evidence="7 8" key="1">
    <citation type="submission" date="2015-08" db="EMBL/GenBank/DDBJ databases">
        <title>Ancestral chromatin configuration constrains chromatin evolution on differentiating sex chromosomes in Drosophila.</title>
        <authorList>
            <person name="Zhou Q."/>
            <person name="Bachtrog D."/>
        </authorList>
    </citation>
    <scope>NUCLEOTIDE SEQUENCE [LARGE SCALE GENOMIC DNA]</scope>
    <source>
        <tissue evidence="7">Whole larvae</tissue>
    </source>
</reference>
<evidence type="ECO:0000256" key="4">
    <source>
        <dbReference type="ARBA" id="ARBA00073024"/>
    </source>
</evidence>
<dbReference type="PANTHER" id="PTHR12233">
    <property type="entry name" value="VACUOLAR PROTEIN SORTING 26 RELATED"/>
    <property type="match status" value="1"/>
</dbReference>
<evidence type="ECO:0000256" key="1">
    <source>
        <dbReference type="ARBA" id="ARBA00009100"/>
    </source>
</evidence>
<dbReference type="STRING" id="30019.A0A0M4FAP9"/>
<dbReference type="Pfam" id="PF03643">
    <property type="entry name" value="Vps26"/>
    <property type="match status" value="1"/>
</dbReference>
<name>A0A0M4FAP9_DROBS</name>
<evidence type="ECO:0000256" key="5">
    <source>
        <dbReference type="ARBA" id="ARBA00083912"/>
    </source>
</evidence>
<feature type="compositionally biased region" description="Low complexity" evidence="6">
    <location>
        <begin position="520"/>
        <end position="544"/>
    </location>
</feature>
<dbReference type="FunFam" id="2.60.40.640:FF:000001">
    <property type="entry name" value="Vacuolar protein sorting-associated protein 26A"/>
    <property type="match status" value="1"/>
</dbReference>
<protein>
    <recommendedName>
        <fullName evidence="4">Vacuolar protein sorting-associated protein 26</fullName>
    </recommendedName>
    <alternativeName>
        <fullName evidence="5">VPS26 protein homolog</fullName>
    </alternativeName>
</protein>
<dbReference type="OMA" id="HQHVPLH"/>
<feature type="region of interest" description="Disordered" evidence="6">
    <location>
        <begin position="336"/>
        <end position="363"/>
    </location>
</feature>
<feature type="compositionally biased region" description="Polar residues" evidence="6">
    <location>
        <begin position="376"/>
        <end position="386"/>
    </location>
</feature>
<keyword evidence="3" id="KW-0653">Protein transport</keyword>
<evidence type="ECO:0000256" key="6">
    <source>
        <dbReference type="SAM" id="MobiDB-lite"/>
    </source>
</evidence>
<dbReference type="InterPro" id="IPR028934">
    <property type="entry name" value="Vps26-related"/>
</dbReference>
<dbReference type="SMR" id="A0A0M4FAP9"/>
<feature type="region of interest" description="Disordered" evidence="6">
    <location>
        <begin position="457"/>
        <end position="544"/>
    </location>
</feature>
<feature type="compositionally biased region" description="Polar residues" evidence="6">
    <location>
        <begin position="392"/>
        <end position="403"/>
    </location>
</feature>
<accession>A0A0M4FAP9</accession>
<keyword evidence="8" id="KW-1185">Reference proteome</keyword>
<proteinExistence type="inferred from homology"/>
<dbReference type="FunFam" id="2.60.40.640:FF:000002">
    <property type="entry name" value="Vacuolar protein sorting-associated protein 26A"/>
    <property type="match status" value="1"/>
</dbReference>
<sequence length="544" mass="58806">MNFLGFGQSAEIDIEFDGAENRKTAEVKGEDGKVEKMLLYYDGETVSGKVNVTLKKPGSKLEHQGIKIEFIGQIELFYDRGNHHEFKCLAKALARPGDLIQNNSYPFDFPNVEKQFEVYAGSNVRLRYFLRATIVRRISDITREVDIAVHTLCSYPEMNNPIKMEVGIEDCLHIEFEYNKSKYHLKDTIIGKIYFLLVRIKIKHMEIAIIKRESTGTGPNIFNENETIAKYEIMDGAPVKGESIPIRVFLAGYNLTPTMRDINKKFSVKYFLNLVLMDTEDRRYFKQQEITLWRKADIPRYHVAQQISHHQHQHVPLHAPPHLVSGPAAPTVAHSLISSSTDSEGAATGTAGGVPGVTPGAAPIESKMGLFTRESPNQEFSQQQIDSPLPTSPMTPTGDSNMFATTAGGGLATSPAAAAAAAAAAAGAAATGAADLSERERGMGDGAAATVSASPVAMLSSTPPPLPSASVSITTESSDEPPLLQSPMHAGGDGSLNLDLDMDLSMEHSPRLDEDDELTDVVLPSPPASAGSGKKASTAPLSAD</sequence>
<dbReference type="AlphaFoldDB" id="A0A0M4FAP9"/>
<evidence type="ECO:0000313" key="8">
    <source>
        <dbReference type="Proteomes" id="UP000494163"/>
    </source>
</evidence>
<feature type="region of interest" description="Disordered" evidence="6">
    <location>
        <begin position="376"/>
        <end position="406"/>
    </location>
</feature>
<dbReference type="OrthoDB" id="3821113at2759"/>
<dbReference type="Proteomes" id="UP000494163">
    <property type="component" value="Chromosome X"/>
</dbReference>
<gene>
    <name evidence="7" type="ORF">Dbus_chrXg1376</name>
</gene>
<dbReference type="EMBL" id="CP012528">
    <property type="protein sequence ID" value="ALC49520.1"/>
    <property type="molecule type" value="Genomic_DNA"/>
</dbReference>
<dbReference type="GO" id="GO:0006886">
    <property type="term" value="P:intracellular protein transport"/>
    <property type="evidence" value="ECO:0007669"/>
    <property type="project" value="InterPro"/>
</dbReference>
<dbReference type="InterPro" id="IPR014752">
    <property type="entry name" value="Arrestin-like_C"/>
</dbReference>
<dbReference type="Gene3D" id="2.60.40.640">
    <property type="match status" value="2"/>
</dbReference>
<comment type="similarity">
    <text evidence="1">Belongs to the VPS26 family.</text>
</comment>
<evidence type="ECO:0000313" key="7">
    <source>
        <dbReference type="EMBL" id="ALC49520.1"/>
    </source>
</evidence>
<evidence type="ECO:0000256" key="2">
    <source>
        <dbReference type="ARBA" id="ARBA00022448"/>
    </source>
</evidence>
<organism evidence="7 8">
    <name type="scientific">Drosophila busckii</name>
    <name type="common">Fruit fly</name>
    <dbReference type="NCBI Taxonomy" id="30019"/>
    <lineage>
        <taxon>Eukaryota</taxon>
        <taxon>Metazoa</taxon>
        <taxon>Ecdysozoa</taxon>
        <taxon>Arthropoda</taxon>
        <taxon>Hexapoda</taxon>
        <taxon>Insecta</taxon>
        <taxon>Pterygota</taxon>
        <taxon>Neoptera</taxon>
        <taxon>Endopterygota</taxon>
        <taxon>Diptera</taxon>
        <taxon>Brachycera</taxon>
        <taxon>Muscomorpha</taxon>
        <taxon>Ephydroidea</taxon>
        <taxon>Drosophilidae</taxon>
        <taxon>Drosophila</taxon>
    </lineage>
</organism>
<evidence type="ECO:0000256" key="3">
    <source>
        <dbReference type="ARBA" id="ARBA00022927"/>
    </source>
</evidence>
<keyword evidence="2" id="KW-0813">Transport</keyword>